<comment type="caution">
    <text evidence="2">The sequence shown here is derived from an EMBL/GenBank/DDBJ whole genome shotgun (WGS) entry which is preliminary data.</text>
</comment>
<sequence>MVPEIIYDVHLAMRSDAFKGHEPSPKFSRDSPLRMIPHPHCSHGTKAHNYMEPQPVRNDKRVKNLPKMARPPHSTHSDLNG</sequence>
<dbReference type="AlphaFoldDB" id="A0A8X6SF07"/>
<keyword evidence="3" id="KW-1185">Reference proteome</keyword>
<feature type="compositionally biased region" description="Basic and acidic residues" evidence="1">
    <location>
        <begin position="18"/>
        <end position="32"/>
    </location>
</feature>
<protein>
    <submittedName>
        <fullName evidence="2">Uncharacterized protein</fullName>
    </submittedName>
</protein>
<accession>A0A8X6SF07</accession>
<gene>
    <name evidence="2" type="ORF">TNCV_2628591</name>
</gene>
<dbReference type="EMBL" id="BMAU01021296">
    <property type="protein sequence ID" value="GFY10180.1"/>
    <property type="molecule type" value="Genomic_DNA"/>
</dbReference>
<evidence type="ECO:0000313" key="2">
    <source>
        <dbReference type="EMBL" id="GFY10180.1"/>
    </source>
</evidence>
<organism evidence="2 3">
    <name type="scientific">Trichonephila clavipes</name>
    <name type="common">Golden silk orbweaver</name>
    <name type="synonym">Nephila clavipes</name>
    <dbReference type="NCBI Taxonomy" id="2585209"/>
    <lineage>
        <taxon>Eukaryota</taxon>
        <taxon>Metazoa</taxon>
        <taxon>Ecdysozoa</taxon>
        <taxon>Arthropoda</taxon>
        <taxon>Chelicerata</taxon>
        <taxon>Arachnida</taxon>
        <taxon>Araneae</taxon>
        <taxon>Araneomorphae</taxon>
        <taxon>Entelegynae</taxon>
        <taxon>Araneoidea</taxon>
        <taxon>Nephilidae</taxon>
        <taxon>Trichonephila</taxon>
    </lineage>
</organism>
<feature type="region of interest" description="Disordered" evidence="1">
    <location>
        <begin position="18"/>
        <end position="81"/>
    </location>
</feature>
<dbReference type="Proteomes" id="UP000887159">
    <property type="component" value="Unassembled WGS sequence"/>
</dbReference>
<evidence type="ECO:0000313" key="3">
    <source>
        <dbReference type="Proteomes" id="UP000887159"/>
    </source>
</evidence>
<reference evidence="2" key="1">
    <citation type="submission" date="2020-08" db="EMBL/GenBank/DDBJ databases">
        <title>Multicomponent nature underlies the extraordinary mechanical properties of spider dragline silk.</title>
        <authorList>
            <person name="Kono N."/>
            <person name="Nakamura H."/>
            <person name="Mori M."/>
            <person name="Yoshida Y."/>
            <person name="Ohtoshi R."/>
            <person name="Malay A.D."/>
            <person name="Moran D.A.P."/>
            <person name="Tomita M."/>
            <person name="Numata K."/>
            <person name="Arakawa K."/>
        </authorList>
    </citation>
    <scope>NUCLEOTIDE SEQUENCE</scope>
</reference>
<evidence type="ECO:0000256" key="1">
    <source>
        <dbReference type="SAM" id="MobiDB-lite"/>
    </source>
</evidence>
<name>A0A8X6SF07_TRICX</name>
<proteinExistence type="predicted"/>